<protein>
    <submittedName>
        <fullName evidence="1">Uncharacterized protein</fullName>
    </submittedName>
</protein>
<proteinExistence type="predicted"/>
<dbReference type="AlphaFoldDB" id="A0A0A8ZJT1"/>
<evidence type="ECO:0000313" key="1">
    <source>
        <dbReference type="EMBL" id="JAD39629.1"/>
    </source>
</evidence>
<organism evidence="1">
    <name type="scientific">Arundo donax</name>
    <name type="common">Giant reed</name>
    <name type="synonym">Donax arundinaceus</name>
    <dbReference type="NCBI Taxonomy" id="35708"/>
    <lineage>
        <taxon>Eukaryota</taxon>
        <taxon>Viridiplantae</taxon>
        <taxon>Streptophyta</taxon>
        <taxon>Embryophyta</taxon>
        <taxon>Tracheophyta</taxon>
        <taxon>Spermatophyta</taxon>
        <taxon>Magnoliopsida</taxon>
        <taxon>Liliopsida</taxon>
        <taxon>Poales</taxon>
        <taxon>Poaceae</taxon>
        <taxon>PACMAD clade</taxon>
        <taxon>Arundinoideae</taxon>
        <taxon>Arundineae</taxon>
        <taxon>Arundo</taxon>
    </lineage>
</organism>
<accession>A0A0A8ZJT1</accession>
<name>A0A0A8ZJT1_ARUDO</name>
<reference evidence="1" key="1">
    <citation type="submission" date="2014-09" db="EMBL/GenBank/DDBJ databases">
        <authorList>
            <person name="Magalhaes I.L.F."/>
            <person name="Oliveira U."/>
            <person name="Santos F.R."/>
            <person name="Vidigal T.H.D.A."/>
            <person name="Brescovit A.D."/>
            <person name="Santos A.J."/>
        </authorList>
    </citation>
    <scope>NUCLEOTIDE SEQUENCE</scope>
    <source>
        <tissue evidence="1">Shoot tissue taken approximately 20 cm above the soil surface</tissue>
    </source>
</reference>
<sequence>MAYQLPSLLTEIESSPVSYGKIFLNPSK</sequence>
<dbReference type="EMBL" id="GBRH01258266">
    <property type="protein sequence ID" value="JAD39629.1"/>
    <property type="molecule type" value="Transcribed_RNA"/>
</dbReference>
<reference evidence="1" key="2">
    <citation type="journal article" date="2015" name="Data Brief">
        <title>Shoot transcriptome of the giant reed, Arundo donax.</title>
        <authorList>
            <person name="Barrero R.A."/>
            <person name="Guerrero F.D."/>
            <person name="Moolhuijzen P."/>
            <person name="Goolsby J.A."/>
            <person name="Tidwell J."/>
            <person name="Bellgard S.E."/>
            <person name="Bellgard M.I."/>
        </authorList>
    </citation>
    <scope>NUCLEOTIDE SEQUENCE</scope>
    <source>
        <tissue evidence="1">Shoot tissue taken approximately 20 cm above the soil surface</tissue>
    </source>
</reference>